<evidence type="ECO:0000256" key="2">
    <source>
        <dbReference type="ARBA" id="ARBA00006722"/>
    </source>
</evidence>
<proteinExistence type="inferred from homology"/>
<sequence>MAKPKTLIFISYFILLVVSYPTQEKTIWCNTIATFPDGPCSVGGDQQCLLDFIEKYGAQSQPKNCICFPSESNSKERLCTCDIICQASPP</sequence>
<name>A0A2C9V7L9_MANES</name>
<keyword evidence="3" id="KW-0964">Secreted</keyword>
<dbReference type="PANTHER" id="PTHR34450">
    <property type="entry name" value="DEFENSIN-LIKE PROTEIN 245-RELATED"/>
    <property type="match status" value="1"/>
</dbReference>
<comment type="caution">
    <text evidence="6">The sequence shown here is derived from an EMBL/GenBank/DDBJ whole genome shotgun (WGS) entry which is preliminary data.</text>
</comment>
<keyword evidence="7" id="KW-1185">Reference proteome</keyword>
<evidence type="ECO:0000256" key="3">
    <source>
        <dbReference type="ARBA" id="ARBA00022525"/>
    </source>
</evidence>
<dbReference type="EMBL" id="CM004395">
    <property type="protein sequence ID" value="OAY40592.1"/>
    <property type="molecule type" value="Genomic_DNA"/>
</dbReference>
<organism evidence="6 7">
    <name type="scientific">Manihot esculenta</name>
    <name type="common">Cassava</name>
    <name type="synonym">Jatropha manihot</name>
    <dbReference type="NCBI Taxonomy" id="3983"/>
    <lineage>
        <taxon>Eukaryota</taxon>
        <taxon>Viridiplantae</taxon>
        <taxon>Streptophyta</taxon>
        <taxon>Embryophyta</taxon>
        <taxon>Tracheophyta</taxon>
        <taxon>Spermatophyta</taxon>
        <taxon>Magnoliopsida</taxon>
        <taxon>eudicotyledons</taxon>
        <taxon>Gunneridae</taxon>
        <taxon>Pentapetalae</taxon>
        <taxon>rosids</taxon>
        <taxon>fabids</taxon>
        <taxon>Malpighiales</taxon>
        <taxon>Euphorbiaceae</taxon>
        <taxon>Crotonoideae</taxon>
        <taxon>Manihoteae</taxon>
        <taxon>Manihot</taxon>
    </lineage>
</organism>
<dbReference type="InterPro" id="IPR010682">
    <property type="entry name" value="SCRL"/>
</dbReference>
<dbReference type="PANTHER" id="PTHR34450:SF11">
    <property type="entry name" value="BIFUNCTIONAL INHIBITOR_PLANT LIPID TRANSFER PROTEIN_SEED STORAGE HELICAL DOMAIN-CONTAINING PROTEIN"/>
    <property type="match status" value="1"/>
</dbReference>
<dbReference type="GO" id="GO:0005576">
    <property type="term" value="C:extracellular region"/>
    <property type="evidence" value="ECO:0007669"/>
    <property type="project" value="UniProtKB-SubCell"/>
</dbReference>
<gene>
    <name evidence="6" type="ORF">MANES_09G034200v8</name>
</gene>
<dbReference type="Pfam" id="PF06876">
    <property type="entry name" value="SCRL"/>
    <property type="match status" value="1"/>
</dbReference>
<dbReference type="Proteomes" id="UP000091857">
    <property type="component" value="Chromosome 9"/>
</dbReference>
<evidence type="ECO:0000256" key="4">
    <source>
        <dbReference type="ARBA" id="ARBA00022729"/>
    </source>
</evidence>
<evidence type="ECO:0000313" key="7">
    <source>
        <dbReference type="Proteomes" id="UP000091857"/>
    </source>
</evidence>
<feature type="chain" id="PRO_5011999637" description="Bifunctional inhibitor/plant lipid transfer protein/seed storage helical domain-containing protein" evidence="5">
    <location>
        <begin position="20"/>
        <end position="90"/>
    </location>
</feature>
<accession>A0A2C9V7L9</accession>
<evidence type="ECO:0000256" key="5">
    <source>
        <dbReference type="SAM" id="SignalP"/>
    </source>
</evidence>
<feature type="signal peptide" evidence="5">
    <location>
        <begin position="1"/>
        <end position="19"/>
    </location>
</feature>
<keyword evidence="4 5" id="KW-0732">Signal</keyword>
<dbReference type="Gramene" id="Manes.09G034200.1.v8.1">
    <property type="protein sequence ID" value="Manes.09G034200.1.v8.1.CDS"/>
    <property type="gene ID" value="Manes.09G034200.v8.1"/>
</dbReference>
<comment type="subcellular location">
    <subcellularLocation>
        <location evidence="1">Secreted</location>
    </subcellularLocation>
</comment>
<protein>
    <recommendedName>
        <fullName evidence="8">Bifunctional inhibitor/plant lipid transfer protein/seed storage helical domain-containing protein</fullName>
    </recommendedName>
</protein>
<reference evidence="7" key="1">
    <citation type="journal article" date="2016" name="Nat. Biotechnol.">
        <title>Sequencing wild and cultivated cassava and related species reveals extensive interspecific hybridization and genetic diversity.</title>
        <authorList>
            <person name="Bredeson J.V."/>
            <person name="Lyons J.B."/>
            <person name="Prochnik S.E."/>
            <person name="Wu G.A."/>
            <person name="Ha C.M."/>
            <person name="Edsinger-Gonzales E."/>
            <person name="Grimwood J."/>
            <person name="Schmutz J."/>
            <person name="Rabbi I.Y."/>
            <person name="Egesi C."/>
            <person name="Nauluvula P."/>
            <person name="Lebot V."/>
            <person name="Ndunguru J."/>
            <person name="Mkamilo G."/>
            <person name="Bart R.S."/>
            <person name="Setter T.L."/>
            <person name="Gleadow R.M."/>
            <person name="Kulakow P."/>
            <person name="Ferguson M.E."/>
            <person name="Rounsley S."/>
            <person name="Rokhsar D.S."/>
        </authorList>
    </citation>
    <scope>NUCLEOTIDE SEQUENCE [LARGE SCALE GENOMIC DNA]</scope>
    <source>
        <strain evidence="7">cv. AM560-2</strain>
    </source>
</reference>
<evidence type="ECO:0000256" key="1">
    <source>
        <dbReference type="ARBA" id="ARBA00004613"/>
    </source>
</evidence>
<dbReference type="GO" id="GO:0007165">
    <property type="term" value="P:signal transduction"/>
    <property type="evidence" value="ECO:0007669"/>
    <property type="project" value="InterPro"/>
</dbReference>
<comment type="similarity">
    <text evidence="2">Belongs to the DEFL family.</text>
</comment>
<evidence type="ECO:0008006" key="8">
    <source>
        <dbReference type="Google" id="ProtNLM"/>
    </source>
</evidence>
<dbReference type="AlphaFoldDB" id="A0A2C9V7L9"/>
<evidence type="ECO:0000313" key="6">
    <source>
        <dbReference type="EMBL" id="OAY40592.1"/>
    </source>
</evidence>